<evidence type="ECO:0000256" key="3">
    <source>
        <dbReference type="SAM" id="Phobius"/>
    </source>
</evidence>
<keyword evidence="2" id="KW-0175">Coiled coil</keyword>
<feature type="coiled-coil region" evidence="2">
    <location>
        <begin position="142"/>
        <end position="176"/>
    </location>
</feature>
<keyword evidence="3" id="KW-1133">Transmembrane helix</keyword>
<evidence type="ECO:0000256" key="2">
    <source>
        <dbReference type="SAM" id="Coils"/>
    </source>
</evidence>
<feature type="transmembrane region" description="Helical" evidence="3">
    <location>
        <begin position="111"/>
        <end position="134"/>
    </location>
</feature>
<organism evidence="5 6">
    <name type="scientific">Flammeovirga aprica JL-4</name>
    <dbReference type="NCBI Taxonomy" id="694437"/>
    <lineage>
        <taxon>Bacteria</taxon>
        <taxon>Pseudomonadati</taxon>
        <taxon>Bacteroidota</taxon>
        <taxon>Cytophagia</taxon>
        <taxon>Cytophagales</taxon>
        <taxon>Flammeovirgaceae</taxon>
        <taxon>Flammeovirga</taxon>
    </lineage>
</organism>
<dbReference type="InterPro" id="IPR052016">
    <property type="entry name" value="Bact_Sigma-Reg"/>
</dbReference>
<evidence type="ECO:0000313" key="5">
    <source>
        <dbReference type="EMBL" id="NME72409.1"/>
    </source>
</evidence>
<accession>A0A7X9S135</accession>
<keyword evidence="6" id="KW-1185">Reference proteome</keyword>
<dbReference type="RefSeq" id="WP_169660601.1">
    <property type="nucleotide sequence ID" value="NZ_JABANE010000158.1"/>
</dbReference>
<sequence length="435" mass="50155">MHFKVGEVVCVYFVAVHCLLFLLLKLKAPFYIIGNLFSFLVLSGLSIIVIYSGGIKAPVIAWFLCVIVSAFWYANRLSGIIWFVITALDVLFIFMADLFEVLPADQMPEEAYAFYAGVMLLGIMFYYFVVIITYENWKDKAVKKMNEQHQELLSNHEELQHQNEEIAAQKELLNDRTERIEEVNLKLNGSISYASRIQQSILSKEEELQNYFADAFVYWKPRDVVGGDFYWMCDFGKGIKVLACIDCTGHGVPGSFLTIMANDILNEAAHYLKMSDPRHLIIFLDQNIQRLTSKREKGYIEDGMDVSIIRVNENEGEVEFAGAKQNLYRISDGELTEYKGDKFSVGGRSIRDKRFIKKSFEYQKDDLLFLQSDGYQDQFGGKNDKKFMRKQYKSNLLNNHYLPLQTQKAELSKAFNLWKGEERQTDDVLVVGIKL</sequence>
<evidence type="ECO:0000313" key="6">
    <source>
        <dbReference type="Proteomes" id="UP000576082"/>
    </source>
</evidence>
<feature type="transmembrane region" description="Helical" evidence="3">
    <location>
        <begin position="81"/>
        <end position="99"/>
    </location>
</feature>
<comment type="caution">
    <text evidence="5">The sequence shown here is derived from an EMBL/GenBank/DDBJ whole genome shotgun (WGS) entry which is preliminary data.</text>
</comment>
<name>A0A7X9S135_9BACT</name>
<dbReference type="Gene3D" id="3.60.40.10">
    <property type="entry name" value="PPM-type phosphatase domain"/>
    <property type="match status" value="1"/>
</dbReference>
<feature type="domain" description="PPM-type phosphatase" evidence="4">
    <location>
        <begin position="243"/>
        <end position="434"/>
    </location>
</feature>
<dbReference type="Pfam" id="PF07228">
    <property type="entry name" value="SpoIIE"/>
    <property type="match status" value="1"/>
</dbReference>
<dbReference type="AlphaFoldDB" id="A0A7X9S135"/>
<proteinExistence type="predicted"/>
<feature type="transmembrane region" description="Helical" evidence="3">
    <location>
        <begin position="6"/>
        <end position="24"/>
    </location>
</feature>
<feature type="transmembrane region" description="Helical" evidence="3">
    <location>
        <begin position="57"/>
        <end position="74"/>
    </location>
</feature>
<gene>
    <name evidence="5" type="ORF">HHU12_30895</name>
</gene>
<dbReference type="GO" id="GO:0016791">
    <property type="term" value="F:phosphatase activity"/>
    <property type="evidence" value="ECO:0007669"/>
    <property type="project" value="TreeGrafter"/>
</dbReference>
<reference evidence="5 6" key="1">
    <citation type="submission" date="2020-04" db="EMBL/GenBank/DDBJ databases">
        <title>Flammeovirga sp. SR4, a novel species isolated from seawater.</title>
        <authorList>
            <person name="Wang X."/>
        </authorList>
    </citation>
    <scope>NUCLEOTIDE SEQUENCE [LARGE SCALE GENOMIC DNA]</scope>
    <source>
        <strain evidence="5 6">ATCC 23126</strain>
    </source>
</reference>
<dbReference type="PANTHER" id="PTHR43156">
    <property type="entry name" value="STAGE II SPORULATION PROTEIN E-RELATED"/>
    <property type="match status" value="1"/>
</dbReference>
<dbReference type="PANTHER" id="PTHR43156:SF9">
    <property type="entry name" value="HAMP DOMAIN-CONTAINING PROTEIN"/>
    <property type="match status" value="1"/>
</dbReference>
<protein>
    <submittedName>
        <fullName evidence="5">SpoIIE family protein phosphatase</fullName>
    </submittedName>
</protein>
<feature type="transmembrane region" description="Helical" evidence="3">
    <location>
        <begin position="31"/>
        <end position="51"/>
    </location>
</feature>
<evidence type="ECO:0000256" key="1">
    <source>
        <dbReference type="ARBA" id="ARBA00022801"/>
    </source>
</evidence>
<evidence type="ECO:0000259" key="4">
    <source>
        <dbReference type="Pfam" id="PF07228"/>
    </source>
</evidence>
<dbReference type="InterPro" id="IPR001932">
    <property type="entry name" value="PPM-type_phosphatase-like_dom"/>
</dbReference>
<keyword evidence="1" id="KW-0378">Hydrolase</keyword>
<keyword evidence="3" id="KW-0472">Membrane</keyword>
<dbReference type="EMBL" id="JABANE010000158">
    <property type="protein sequence ID" value="NME72409.1"/>
    <property type="molecule type" value="Genomic_DNA"/>
</dbReference>
<dbReference type="Proteomes" id="UP000576082">
    <property type="component" value="Unassembled WGS sequence"/>
</dbReference>
<keyword evidence="3" id="KW-0812">Transmembrane</keyword>
<dbReference type="InterPro" id="IPR036457">
    <property type="entry name" value="PPM-type-like_dom_sf"/>
</dbReference>